<keyword evidence="6 16" id="KW-0808">Transferase</keyword>
<sequence>MQSSAENTIAGDSSSSSTTVKANRDAAKPKRRFVGSKSKGTPKSTSGPPLIRNQIPPEILNDPDLNEAIKALPPNYNLEIHKTIHHILKNGATNVALQMPEGLQLYACVIADIVERFTPAICTILGDVTYGACCVDDYTATALGCDMLVHYGHSCLVPTTETSIRTLYVFVEIAIDSNHLHHTIRRNFPCERETFHEQLISSEAEERQQNIPAGAQIPTVTPHLRIEGAPSSNPDSTDPGPDSTEKPSAPTRLALVSTIQFVAALQRLKEDLGLPLPEPSIPESSKNGVALWKSAYTPTIPRSKPLSPGEILGCTAPRLEDVDALVYLGDGRFHLESIMIANPSIPAFRYDPYSKKLTRERYDHTLMRQTRAGAIKKARTSLDKSLRNSNGVQSPRDHEADEAGMWGVVLGTLGRQGSFRQLQAIMHQLSLPGGTNDDPNATNTCCSSDQGCCNSQSTPPEFQTASAPSTCCLSSSTCACRQEKESTKSSSERQIPSIPILLSELSPSKLSLFPSSIEVFVQTSCPRLSIDWGYAFDLPGTKGRPLLSPYEANLAVSAFTQASKEGYYEGGNPRWMRDLEASEENESQSGAVYPMDFYAAGTPWAVSRAKGVFEHGLA</sequence>
<dbReference type="PANTHER" id="PTHR10762">
    <property type="entry name" value="DIPHTHAMIDE BIOSYNTHESIS PROTEIN"/>
    <property type="match status" value="1"/>
</dbReference>
<dbReference type="InterPro" id="IPR042263">
    <property type="entry name" value="DPH1/DPH2_1"/>
</dbReference>
<dbReference type="PANTHER" id="PTHR10762:SF1">
    <property type="entry name" value="2-(3-AMINO-3-CARBOXYPROPYL)HISTIDINE SYNTHASE SUBUNIT 1"/>
    <property type="match status" value="1"/>
</dbReference>
<comment type="cofactor">
    <cofactor evidence="1">
        <name>[4Fe-4S] cluster</name>
        <dbReference type="ChEBI" id="CHEBI:49883"/>
    </cofactor>
</comment>
<dbReference type="InterPro" id="IPR042265">
    <property type="entry name" value="DPH1/DPH2_3"/>
</dbReference>
<dbReference type="InterPro" id="IPR042264">
    <property type="entry name" value="DPH1/DPH2_2"/>
</dbReference>
<comment type="similarity">
    <text evidence="3">Belongs to the DPH1/DPH2 family. DPH1 subfamily.</text>
</comment>
<keyword evidence="10" id="KW-0411">Iron-sulfur</keyword>
<keyword evidence="17" id="KW-1185">Reference proteome</keyword>
<evidence type="ECO:0000256" key="9">
    <source>
        <dbReference type="ARBA" id="ARBA00023004"/>
    </source>
</evidence>
<comment type="pathway">
    <text evidence="2">Protein modification; peptidyl-diphthamide biosynthesis.</text>
</comment>
<evidence type="ECO:0000256" key="1">
    <source>
        <dbReference type="ARBA" id="ARBA00001966"/>
    </source>
</evidence>
<keyword evidence="9" id="KW-0408">Iron</keyword>
<dbReference type="EMBL" id="JBAHYK010000023">
    <property type="protein sequence ID" value="KAL0580778.1"/>
    <property type="molecule type" value="Genomic_DNA"/>
</dbReference>
<keyword evidence="8" id="KW-0479">Metal-binding</keyword>
<protein>
    <recommendedName>
        <fullName evidence="5">2-(3-amino-3-carboxypropyl)histidine synthase subunit 1</fullName>
        <ecNumber evidence="4">2.5.1.108</ecNumber>
    </recommendedName>
    <alternativeName>
        <fullName evidence="12">Diphthamide biosynthesis protein 1</fullName>
    </alternativeName>
    <alternativeName>
        <fullName evidence="13">Diphtheria toxin resistance protein 1</fullName>
    </alternativeName>
    <alternativeName>
        <fullName evidence="11">S-adenosyl-L-methionine:L-histidine 3-amino-3-carboxypropyltransferase 1</fullName>
    </alternativeName>
</protein>
<evidence type="ECO:0000256" key="15">
    <source>
        <dbReference type="SAM" id="MobiDB-lite"/>
    </source>
</evidence>
<dbReference type="Proteomes" id="UP001465976">
    <property type="component" value="Unassembled WGS sequence"/>
</dbReference>
<feature type="region of interest" description="Disordered" evidence="15">
    <location>
        <begin position="224"/>
        <end position="249"/>
    </location>
</feature>
<dbReference type="Gene3D" id="3.40.50.11840">
    <property type="entry name" value="Diphthamide synthesis DPH1/DPH2 domain 1"/>
    <property type="match status" value="1"/>
</dbReference>
<dbReference type="EC" id="2.5.1.108" evidence="4"/>
<gene>
    <name evidence="16" type="primary">DPH1</name>
    <name evidence="16" type="ORF">V5O48_001243</name>
</gene>
<evidence type="ECO:0000256" key="14">
    <source>
        <dbReference type="ARBA" id="ARBA00048403"/>
    </source>
</evidence>
<dbReference type="GO" id="GO:0090560">
    <property type="term" value="F:2-(3-amino-3-carboxypropyl)histidine synthase activity"/>
    <property type="evidence" value="ECO:0007669"/>
    <property type="project" value="UniProtKB-EC"/>
</dbReference>
<proteinExistence type="inferred from homology"/>
<evidence type="ECO:0000313" key="16">
    <source>
        <dbReference type="EMBL" id="KAL0580778.1"/>
    </source>
</evidence>
<dbReference type="SFLD" id="SFLDS00032">
    <property type="entry name" value="Radical_SAM_3-amino-3-carboxyp"/>
    <property type="match status" value="1"/>
</dbReference>
<feature type="compositionally biased region" description="Polar residues" evidence="15">
    <location>
        <begin position="1"/>
        <end position="21"/>
    </location>
</feature>
<dbReference type="InterPro" id="IPR016435">
    <property type="entry name" value="DPH1/DPH2"/>
</dbReference>
<comment type="caution">
    <text evidence="16">The sequence shown here is derived from an EMBL/GenBank/DDBJ whole genome shotgun (WGS) entry which is preliminary data.</text>
</comment>
<feature type="compositionally biased region" description="Low complexity" evidence="15">
    <location>
        <begin position="35"/>
        <end position="49"/>
    </location>
</feature>
<evidence type="ECO:0000256" key="2">
    <source>
        <dbReference type="ARBA" id="ARBA00005156"/>
    </source>
</evidence>
<evidence type="ECO:0000256" key="12">
    <source>
        <dbReference type="ARBA" id="ARBA00032574"/>
    </source>
</evidence>
<evidence type="ECO:0000256" key="13">
    <source>
        <dbReference type="ARBA" id="ARBA00032789"/>
    </source>
</evidence>
<evidence type="ECO:0000256" key="7">
    <source>
        <dbReference type="ARBA" id="ARBA00022691"/>
    </source>
</evidence>
<evidence type="ECO:0000256" key="3">
    <source>
        <dbReference type="ARBA" id="ARBA00010173"/>
    </source>
</evidence>
<evidence type="ECO:0000256" key="10">
    <source>
        <dbReference type="ARBA" id="ARBA00023014"/>
    </source>
</evidence>
<keyword evidence="7" id="KW-0949">S-adenosyl-L-methionine</keyword>
<reference evidence="16 17" key="1">
    <citation type="submission" date="2024-02" db="EMBL/GenBank/DDBJ databases">
        <title>A draft genome for the cacao thread blight pathogen Marasmius crinis-equi.</title>
        <authorList>
            <person name="Cohen S.P."/>
            <person name="Baruah I.K."/>
            <person name="Amoako-Attah I."/>
            <person name="Bukari Y."/>
            <person name="Meinhardt L.W."/>
            <person name="Bailey B.A."/>
        </authorList>
    </citation>
    <scope>NUCLEOTIDE SEQUENCE [LARGE SCALE GENOMIC DNA]</scope>
    <source>
        <strain evidence="16 17">GH-76</strain>
    </source>
</reference>
<dbReference type="Gene3D" id="3.40.50.11850">
    <property type="entry name" value="Diphthamide synthesis DPH1/DPH2 domain 2"/>
    <property type="match status" value="1"/>
</dbReference>
<dbReference type="NCBIfam" id="TIGR00322">
    <property type="entry name" value="diphth2_R"/>
    <property type="match status" value="3"/>
</dbReference>
<feature type="region of interest" description="Disordered" evidence="15">
    <location>
        <begin position="379"/>
        <end position="399"/>
    </location>
</feature>
<evidence type="ECO:0000256" key="6">
    <source>
        <dbReference type="ARBA" id="ARBA00022679"/>
    </source>
</evidence>
<evidence type="ECO:0000256" key="11">
    <source>
        <dbReference type="ARBA" id="ARBA00031690"/>
    </source>
</evidence>
<evidence type="ECO:0000256" key="8">
    <source>
        <dbReference type="ARBA" id="ARBA00022723"/>
    </source>
</evidence>
<feature type="region of interest" description="Disordered" evidence="15">
    <location>
        <begin position="1"/>
        <end position="56"/>
    </location>
</feature>
<evidence type="ECO:0000256" key="5">
    <source>
        <dbReference type="ARBA" id="ARBA00021915"/>
    </source>
</evidence>
<evidence type="ECO:0000313" key="17">
    <source>
        <dbReference type="Proteomes" id="UP001465976"/>
    </source>
</evidence>
<dbReference type="Pfam" id="PF01866">
    <property type="entry name" value="Diphthamide_syn"/>
    <property type="match status" value="3"/>
</dbReference>
<name>A0ABR3FZ37_9AGAR</name>
<dbReference type="Gene3D" id="3.40.50.11860">
    <property type="entry name" value="Diphthamide synthesis DPH1/DPH2 domain 3"/>
    <property type="match status" value="1"/>
</dbReference>
<evidence type="ECO:0000256" key="4">
    <source>
        <dbReference type="ARBA" id="ARBA00012221"/>
    </source>
</evidence>
<comment type="catalytic activity">
    <reaction evidence="14">
        <text>L-histidyl-[translation elongation factor 2] + S-adenosyl-L-methionine = 2-[(3S)-amino-3-carboxypropyl]-L-histidyl-[translation elongation factor 2] + S-methyl-5'-thioadenosine + H(+)</text>
        <dbReference type="Rhea" id="RHEA:36783"/>
        <dbReference type="Rhea" id="RHEA-COMP:9748"/>
        <dbReference type="Rhea" id="RHEA-COMP:9749"/>
        <dbReference type="ChEBI" id="CHEBI:15378"/>
        <dbReference type="ChEBI" id="CHEBI:17509"/>
        <dbReference type="ChEBI" id="CHEBI:29979"/>
        <dbReference type="ChEBI" id="CHEBI:59789"/>
        <dbReference type="ChEBI" id="CHEBI:73995"/>
        <dbReference type="EC" id="2.5.1.108"/>
    </reaction>
</comment>
<organism evidence="16 17">
    <name type="scientific">Marasmius crinis-equi</name>
    <dbReference type="NCBI Taxonomy" id="585013"/>
    <lineage>
        <taxon>Eukaryota</taxon>
        <taxon>Fungi</taxon>
        <taxon>Dikarya</taxon>
        <taxon>Basidiomycota</taxon>
        <taxon>Agaricomycotina</taxon>
        <taxon>Agaricomycetes</taxon>
        <taxon>Agaricomycetidae</taxon>
        <taxon>Agaricales</taxon>
        <taxon>Marasmiineae</taxon>
        <taxon>Marasmiaceae</taxon>
        <taxon>Marasmius</taxon>
    </lineage>
</organism>
<accession>A0ABR3FZ37</accession>